<dbReference type="Proteomes" id="UP001295740">
    <property type="component" value="Unassembled WGS sequence"/>
</dbReference>
<keyword evidence="2" id="KW-1185">Reference proteome</keyword>
<comment type="caution">
    <text evidence="1">The sequence shown here is derived from an EMBL/GenBank/DDBJ whole genome shotgun (WGS) entry which is preliminary data.</text>
</comment>
<dbReference type="AlphaFoldDB" id="A0AAI8VAC1"/>
<evidence type="ECO:0000313" key="2">
    <source>
        <dbReference type="Proteomes" id="UP001295740"/>
    </source>
</evidence>
<protein>
    <submittedName>
        <fullName evidence="1">Uu.00g041130.m01.CDS01</fullName>
    </submittedName>
</protein>
<organism evidence="1 2">
    <name type="scientific">Anthostomella pinea</name>
    <dbReference type="NCBI Taxonomy" id="933095"/>
    <lineage>
        <taxon>Eukaryota</taxon>
        <taxon>Fungi</taxon>
        <taxon>Dikarya</taxon>
        <taxon>Ascomycota</taxon>
        <taxon>Pezizomycotina</taxon>
        <taxon>Sordariomycetes</taxon>
        <taxon>Xylariomycetidae</taxon>
        <taxon>Xylariales</taxon>
        <taxon>Xylariaceae</taxon>
        <taxon>Anthostomella</taxon>
    </lineage>
</organism>
<proteinExistence type="predicted"/>
<gene>
    <name evidence="1" type="ORF">KHLLAP_LOCUS1728</name>
</gene>
<reference evidence="1" key="1">
    <citation type="submission" date="2023-10" db="EMBL/GenBank/DDBJ databases">
        <authorList>
            <person name="Hackl T."/>
        </authorList>
    </citation>
    <scope>NUCLEOTIDE SEQUENCE</scope>
</reference>
<name>A0AAI8VAC1_9PEZI</name>
<sequence length="126" mass="13529">MARKLVTVRRVSSIRPIPASSNVSIASIDGWNCGVLAGQVTQGDLVLFFEVDSFLPDPKHDPRFGHGNSPIHHTVTTWQGNRGIHVKSVTIGRSSEISQGVALNLKEFPEVEAGYAEAVQKSGPVA</sequence>
<evidence type="ECO:0000313" key="1">
    <source>
        <dbReference type="EMBL" id="CAJ2501260.1"/>
    </source>
</evidence>
<dbReference type="Pfam" id="PF21189">
    <property type="entry name" value="PHA02142"/>
    <property type="match status" value="1"/>
</dbReference>
<dbReference type="EMBL" id="CAUWAG010000003">
    <property type="protein sequence ID" value="CAJ2501260.1"/>
    <property type="molecule type" value="Genomic_DNA"/>
</dbReference>
<accession>A0AAI8VAC1</accession>